<accession>A0A650CQ98</accession>
<reference evidence="1 2" key="1">
    <citation type="submission" date="2019-10" db="EMBL/GenBank/DDBJ databases">
        <title>Genome Sequences from Six Type Strain Members of the Archaeal Family Sulfolobaceae: Acidianus ambivalens, Acidianus infernus, Metallosphaera prunae, Stygiolobus azoricus, Sulfolobus metallicus, and Sulfurisphaera ohwakuensis.</title>
        <authorList>
            <person name="Counts J.A."/>
            <person name="Kelly R.M."/>
        </authorList>
    </citation>
    <scope>NUCLEOTIDE SEQUENCE [LARGE SCALE GENOMIC DNA]</scope>
    <source>
        <strain evidence="1 2">FC6</strain>
    </source>
</reference>
<sequence length="183" mass="21615">MEIEWKYKNAFRKAVRLIERFYPDYALIGRFARNFYAPPETTLDIDFLVDLDDYERLAELIEYVSSQYKITPNDVGHWQYVMIIDDIKVDLVKPPGYNITKEFLSKRRQIVIKGVGRIYLTSPEDLAVLYVISSKQRGVKDVIKAKDVIKYSKVRNDFNEEYFLKKCRENKVEHLCLALLSDT</sequence>
<name>A0A650CQ98_9CREN</name>
<dbReference type="InterPro" id="IPR043519">
    <property type="entry name" value="NT_sf"/>
</dbReference>
<dbReference type="Gene3D" id="3.30.460.40">
    <property type="match status" value="1"/>
</dbReference>
<organism evidence="1 2">
    <name type="scientific">Stygiolobus azoricus</name>
    <dbReference type="NCBI Taxonomy" id="41675"/>
    <lineage>
        <taxon>Archaea</taxon>
        <taxon>Thermoproteota</taxon>
        <taxon>Thermoprotei</taxon>
        <taxon>Sulfolobales</taxon>
        <taxon>Sulfolobaceae</taxon>
        <taxon>Stygiolobus</taxon>
    </lineage>
</organism>
<dbReference type="Proteomes" id="UP000423396">
    <property type="component" value="Chromosome"/>
</dbReference>
<dbReference type="SUPFAM" id="SSF81301">
    <property type="entry name" value="Nucleotidyltransferase"/>
    <property type="match status" value="1"/>
</dbReference>
<dbReference type="OrthoDB" id="43840at2157"/>
<protein>
    <recommendedName>
        <fullName evidence="3">Nucleotidyltransferase</fullName>
    </recommendedName>
</protein>
<evidence type="ECO:0000313" key="2">
    <source>
        <dbReference type="Proteomes" id="UP000423396"/>
    </source>
</evidence>
<dbReference type="GeneID" id="42798901"/>
<evidence type="ECO:0000313" key="1">
    <source>
        <dbReference type="EMBL" id="QGR19832.1"/>
    </source>
</evidence>
<proteinExistence type="predicted"/>
<dbReference type="RefSeq" id="WP_156007002.1">
    <property type="nucleotide sequence ID" value="NZ_CP045483.1"/>
</dbReference>
<dbReference type="EMBL" id="CP045483">
    <property type="protein sequence ID" value="QGR19832.1"/>
    <property type="molecule type" value="Genomic_DNA"/>
</dbReference>
<dbReference type="KEGG" id="sazo:D1868_07475"/>
<evidence type="ECO:0008006" key="3">
    <source>
        <dbReference type="Google" id="ProtNLM"/>
    </source>
</evidence>
<gene>
    <name evidence="1" type="ORF">D1868_07475</name>
</gene>
<keyword evidence="2" id="KW-1185">Reference proteome</keyword>
<dbReference type="AlphaFoldDB" id="A0A650CQ98"/>